<evidence type="ECO:0000313" key="2">
    <source>
        <dbReference type="Proteomes" id="UP000295511"/>
    </source>
</evidence>
<keyword evidence="2" id="KW-1185">Reference proteome</keyword>
<comment type="caution">
    <text evidence="1">The sequence shown here is derived from an EMBL/GenBank/DDBJ whole genome shotgun (WGS) entry which is preliminary data.</text>
</comment>
<dbReference type="OrthoDB" id="4951046at2"/>
<reference evidence="1 2" key="1">
    <citation type="submission" date="2019-03" db="EMBL/GenBank/DDBJ databases">
        <title>Whole genome sequence of Arthrobacter sp JH1-1.</title>
        <authorList>
            <person name="Trinh H.N."/>
        </authorList>
    </citation>
    <scope>NUCLEOTIDE SEQUENCE [LARGE SCALE GENOMIC DNA]</scope>
    <source>
        <strain evidence="1 2">JH1-1</strain>
    </source>
</reference>
<organism evidence="1 2">
    <name type="scientific">Arthrobacter terricola</name>
    <dbReference type="NCBI Taxonomy" id="2547396"/>
    <lineage>
        <taxon>Bacteria</taxon>
        <taxon>Bacillati</taxon>
        <taxon>Actinomycetota</taxon>
        <taxon>Actinomycetes</taxon>
        <taxon>Micrococcales</taxon>
        <taxon>Micrococcaceae</taxon>
        <taxon>Arthrobacter</taxon>
    </lineage>
</organism>
<evidence type="ECO:0000313" key="1">
    <source>
        <dbReference type="EMBL" id="TDF91015.1"/>
    </source>
</evidence>
<sequence>MAFWGKVEVGDAVRLQKADWPPHEGYVDDKTPDGDIVWISSVGERRLFHKADGYSLMVRG</sequence>
<dbReference type="AlphaFoldDB" id="A0A4R5K8X8"/>
<gene>
    <name evidence="1" type="ORF">E1809_21930</name>
</gene>
<name>A0A4R5K8X8_9MICC</name>
<protein>
    <submittedName>
        <fullName evidence="1">Uncharacterized protein</fullName>
    </submittedName>
</protein>
<accession>A0A4R5K8X8</accession>
<proteinExistence type="predicted"/>
<dbReference type="EMBL" id="SMRU01000034">
    <property type="protein sequence ID" value="TDF91015.1"/>
    <property type="molecule type" value="Genomic_DNA"/>
</dbReference>
<dbReference type="Proteomes" id="UP000295511">
    <property type="component" value="Unassembled WGS sequence"/>
</dbReference>